<dbReference type="InterPro" id="IPR036388">
    <property type="entry name" value="WH-like_DNA-bd_sf"/>
</dbReference>
<dbReference type="AlphaFoldDB" id="A0A0F5PJ27"/>
<proteinExistence type="predicted"/>
<dbReference type="InterPro" id="IPR000792">
    <property type="entry name" value="Tscrpt_reg_LuxR_C"/>
</dbReference>
<dbReference type="InterPro" id="IPR016032">
    <property type="entry name" value="Sig_transdc_resp-reg_C-effctor"/>
</dbReference>
<dbReference type="SUPFAM" id="SSF46894">
    <property type="entry name" value="C-terminal effector domain of the bipartite response regulators"/>
    <property type="match status" value="1"/>
</dbReference>
<dbReference type="CDD" id="cd09741">
    <property type="entry name" value="Csx1_III-U"/>
    <property type="match status" value="1"/>
</dbReference>
<feature type="domain" description="HTH luxR-type" evidence="1">
    <location>
        <begin position="242"/>
        <end position="285"/>
    </location>
</feature>
<evidence type="ECO:0000259" key="2">
    <source>
        <dbReference type="Pfam" id="PF09623"/>
    </source>
</evidence>
<comment type="caution">
    <text evidence="3">The sequence shown here is derived from an EMBL/GenBank/DDBJ whole genome shotgun (WGS) entry which is preliminary data.</text>
</comment>
<dbReference type="EMBL" id="ABXP02000122">
    <property type="protein sequence ID" value="KKC28652.1"/>
    <property type="molecule type" value="Genomic_DNA"/>
</dbReference>
<dbReference type="NCBIfam" id="TIGR03642">
    <property type="entry name" value="cas_csx14"/>
    <property type="match status" value="1"/>
</dbReference>
<dbReference type="Pfam" id="PF00196">
    <property type="entry name" value="GerE"/>
    <property type="match status" value="1"/>
</dbReference>
<dbReference type="Proteomes" id="UP000010146">
    <property type="component" value="Unassembled WGS sequence"/>
</dbReference>
<reference evidence="3 4" key="2">
    <citation type="journal article" date="2015" name="BMC Genomics">
        <title>Analysis of three genomes within the thermophilic bacterial species Caldanaerobacter subterraneus with a focus on carbon monoxide dehydrogenase evolution and hydrolase diversity.</title>
        <authorList>
            <person name="Sant'Anna F.H."/>
            <person name="Lebedinsky A.V."/>
            <person name="Sokolova T.G."/>
            <person name="Robb F.T."/>
            <person name="Gonzalez J.M."/>
        </authorList>
    </citation>
    <scope>NUCLEOTIDE SEQUENCE [LARGE SCALE GENOMIC DNA]</scope>
    <source>
        <strain evidence="3 4">DSM 12653</strain>
    </source>
</reference>
<reference evidence="3 4" key="1">
    <citation type="submission" date="2008-07" db="EMBL/GenBank/DDBJ databases">
        <authorList>
            <person name="Gonzalez J."/>
            <person name="Sokolova T."/>
            <person name="Ferriera S."/>
            <person name="Johnson J."/>
            <person name="Kravitz S."/>
            <person name="Beeson K."/>
            <person name="Sutton G."/>
            <person name="Rogers Y.-H."/>
            <person name="Friedman R."/>
            <person name="Frazier M."/>
            <person name="Venter J.C."/>
        </authorList>
    </citation>
    <scope>NUCLEOTIDE SEQUENCE [LARGE SCALE GENOMIC DNA]</scope>
    <source>
        <strain evidence="3 4">DSM 12653</strain>
    </source>
</reference>
<organism evidence="3 4">
    <name type="scientific">Caldanaerobacter subterraneus subsp. pacificus DSM 12653</name>
    <dbReference type="NCBI Taxonomy" id="391606"/>
    <lineage>
        <taxon>Bacteria</taxon>
        <taxon>Bacillati</taxon>
        <taxon>Bacillota</taxon>
        <taxon>Clostridia</taxon>
        <taxon>Thermoanaerobacterales</taxon>
        <taxon>Thermoanaerobacteraceae</taxon>
        <taxon>Caldanaerobacter</taxon>
    </lineage>
</organism>
<dbReference type="GO" id="GO:0006355">
    <property type="term" value="P:regulation of DNA-templated transcription"/>
    <property type="evidence" value="ECO:0007669"/>
    <property type="project" value="InterPro"/>
</dbReference>
<dbReference type="InterPro" id="IPR019848">
    <property type="entry name" value="CRISPR-assoc_prot_Csx14"/>
</dbReference>
<dbReference type="GO" id="GO:0003677">
    <property type="term" value="F:DNA binding"/>
    <property type="evidence" value="ECO:0007669"/>
    <property type="project" value="InterPro"/>
</dbReference>
<dbReference type="Pfam" id="PF09623">
    <property type="entry name" value="Cas_NE0113"/>
    <property type="match status" value="1"/>
</dbReference>
<feature type="domain" description="CRISPR system ring nuclease SSO2081-like" evidence="2">
    <location>
        <begin position="41"/>
        <end position="227"/>
    </location>
</feature>
<dbReference type="InterPro" id="IPR019092">
    <property type="entry name" value="SSO2081-like_dom"/>
</dbReference>
<evidence type="ECO:0000313" key="3">
    <source>
        <dbReference type="EMBL" id="KKC28652.1"/>
    </source>
</evidence>
<reference evidence="4" key="3">
    <citation type="submission" date="2015-02" db="EMBL/GenBank/DDBJ databases">
        <title>Genome analysis of three genomes within the thermophilic hydrogenogenic bacterial species Caldanaerobacter subterraneus.</title>
        <authorList>
            <person name="Sant'Anna F.H."/>
            <person name="Lebedinsky A."/>
            <person name="Sokolova T."/>
            <person name="Robb F.T."/>
            <person name="Gonzalez J.M."/>
        </authorList>
    </citation>
    <scope>NUCLEOTIDE SEQUENCE [LARGE SCALE GENOMIC DNA]</scope>
    <source>
        <strain evidence="4">DSM 12653</strain>
    </source>
</reference>
<gene>
    <name evidence="3" type="ORF">CDSM653_02419</name>
</gene>
<sequence>MSNLDKIIDKVEEGGIIMKNPNKKERLKKQKEVLIATLGTEPQVITIALDELLKKGYSVSKVVAIHTNNPKVLDALKILDDEFLKGSYNTEFIKVPVKGYSHDEVIEDFLTEGSVKALLSTIYKEIRELKENGFTIHFLISGGRKIMGVIGMLVAQLLFGDEDRLWYLITEGWEPGNERKLHLLSEEKVWLVQIPVIRWSEASTLMRTVAEIGDPSEVEAWYKKLTKKAEFKRKKEFLNHWLTLAEREIVELVCKGYDNASISKILHKKEQTIANQLQVIYEKLKEWKDYPSMKVDRNLLIAEFAPYFALKDLEE</sequence>
<name>A0A0F5PJ27_9THEO</name>
<protein>
    <submittedName>
        <fullName evidence="3">Uncharacterized protein</fullName>
    </submittedName>
</protein>
<evidence type="ECO:0000259" key="1">
    <source>
        <dbReference type="Pfam" id="PF00196"/>
    </source>
</evidence>
<accession>A0A0F5PJ27</accession>
<evidence type="ECO:0000313" key="4">
    <source>
        <dbReference type="Proteomes" id="UP000010146"/>
    </source>
</evidence>
<dbReference type="Gene3D" id="1.10.10.10">
    <property type="entry name" value="Winged helix-like DNA-binding domain superfamily/Winged helix DNA-binding domain"/>
    <property type="match status" value="1"/>
</dbReference>